<name>A0A918MW97_9ACTN</name>
<feature type="compositionally biased region" description="Basic and acidic residues" evidence="1">
    <location>
        <begin position="57"/>
        <end position="68"/>
    </location>
</feature>
<gene>
    <name evidence="2" type="ORF">GCM10010503_67400</name>
</gene>
<evidence type="ECO:0000256" key="1">
    <source>
        <dbReference type="SAM" id="MobiDB-lite"/>
    </source>
</evidence>
<reference evidence="2" key="1">
    <citation type="journal article" date="2014" name="Int. J. Syst. Evol. Microbiol.">
        <title>Complete genome sequence of Corynebacterium casei LMG S-19264T (=DSM 44701T), isolated from a smear-ripened cheese.</title>
        <authorList>
            <consortium name="US DOE Joint Genome Institute (JGI-PGF)"/>
            <person name="Walter F."/>
            <person name="Albersmeier A."/>
            <person name="Kalinowski J."/>
            <person name="Ruckert C."/>
        </authorList>
    </citation>
    <scope>NUCLEOTIDE SEQUENCE</scope>
    <source>
        <strain evidence="2">JCM 4490</strain>
    </source>
</reference>
<sequence length="140" mass="15008">MGASNGKEGTERPGTPGASRSGLNSQEPGRRGIRRTPAGDGDRTLPPAVRAGAAVRAADRNHTSERKPAAPLQLPEGTDFPPLGLKPRTRPDSVNSRPRHRVPGIPMLMRYLPVSRCAEFFSLPEGRYPVLGLPAVCVRI</sequence>
<proteinExistence type="predicted"/>
<evidence type="ECO:0000313" key="3">
    <source>
        <dbReference type="Proteomes" id="UP000620224"/>
    </source>
</evidence>
<dbReference type="Proteomes" id="UP000620224">
    <property type="component" value="Unassembled WGS sequence"/>
</dbReference>
<accession>A0A918MW97</accession>
<protein>
    <submittedName>
        <fullName evidence="2">Uncharacterized protein</fullName>
    </submittedName>
</protein>
<dbReference type="AlphaFoldDB" id="A0A918MW97"/>
<evidence type="ECO:0000313" key="2">
    <source>
        <dbReference type="EMBL" id="GGW80508.1"/>
    </source>
</evidence>
<reference evidence="2" key="2">
    <citation type="submission" date="2020-09" db="EMBL/GenBank/DDBJ databases">
        <authorList>
            <person name="Sun Q."/>
            <person name="Ohkuma M."/>
        </authorList>
    </citation>
    <scope>NUCLEOTIDE SEQUENCE</scope>
    <source>
        <strain evidence="2">JCM 4490</strain>
    </source>
</reference>
<organism evidence="2 3">
    <name type="scientific">Streptomyces lucensis JCM 4490</name>
    <dbReference type="NCBI Taxonomy" id="1306176"/>
    <lineage>
        <taxon>Bacteria</taxon>
        <taxon>Bacillati</taxon>
        <taxon>Actinomycetota</taxon>
        <taxon>Actinomycetes</taxon>
        <taxon>Kitasatosporales</taxon>
        <taxon>Streptomycetaceae</taxon>
        <taxon>Streptomyces</taxon>
    </lineage>
</organism>
<feature type="region of interest" description="Disordered" evidence="1">
    <location>
        <begin position="1"/>
        <end position="101"/>
    </location>
</feature>
<dbReference type="EMBL" id="BMUE01000025">
    <property type="protein sequence ID" value="GGW80508.1"/>
    <property type="molecule type" value="Genomic_DNA"/>
</dbReference>
<keyword evidence="3" id="KW-1185">Reference proteome</keyword>
<comment type="caution">
    <text evidence="2">The sequence shown here is derived from an EMBL/GenBank/DDBJ whole genome shotgun (WGS) entry which is preliminary data.</text>
</comment>